<dbReference type="PANTHER" id="PTHR43065:SF42">
    <property type="entry name" value="TWO-COMPONENT SENSOR PPRA"/>
    <property type="match status" value="1"/>
</dbReference>
<dbReference type="InterPro" id="IPR036890">
    <property type="entry name" value="HATPase_C_sf"/>
</dbReference>
<dbReference type="RefSeq" id="WP_235292223.1">
    <property type="nucleotide sequence ID" value="NZ_BSOH01000027.1"/>
</dbReference>
<dbReference type="InterPro" id="IPR036097">
    <property type="entry name" value="HisK_dim/P_sf"/>
</dbReference>
<dbReference type="SMART" id="SM00387">
    <property type="entry name" value="HATPase_c"/>
    <property type="match status" value="1"/>
</dbReference>
<evidence type="ECO:0000256" key="2">
    <source>
        <dbReference type="ARBA" id="ARBA00012438"/>
    </source>
</evidence>
<gene>
    <name evidence="6" type="ORF">GCM10007940_37410</name>
</gene>
<keyword evidence="4" id="KW-0472">Membrane</keyword>
<keyword evidence="4" id="KW-1133">Transmembrane helix</keyword>
<evidence type="ECO:0000256" key="4">
    <source>
        <dbReference type="SAM" id="Phobius"/>
    </source>
</evidence>
<dbReference type="InterPro" id="IPR005467">
    <property type="entry name" value="His_kinase_dom"/>
</dbReference>
<dbReference type="SUPFAM" id="SSF55874">
    <property type="entry name" value="ATPase domain of HSP90 chaperone/DNA topoisomerase II/histidine kinase"/>
    <property type="match status" value="1"/>
</dbReference>
<keyword evidence="7" id="KW-1185">Reference proteome</keyword>
<dbReference type="PANTHER" id="PTHR43065">
    <property type="entry name" value="SENSOR HISTIDINE KINASE"/>
    <property type="match status" value="1"/>
</dbReference>
<name>A0AA37WI06_9BACT</name>
<reference evidence="6" key="1">
    <citation type="journal article" date="2014" name="Int. J. Syst. Evol. Microbiol.">
        <title>Complete genome sequence of Corynebacterium casei LMG S-19264T (=DSM 44701T), isolated from a smear-ripened cheese.</title>
        <authorList>
            <consortium name="US DOE Joint Genome Institute (JGI-PGF)"/>
            <person name="Walter F."/>
            <person name="Albersmeier A."/>
            <person name="Kalinowski J."/>
            <person name="Ruckert C."/>
        </authorList>
    </citation>
    <scope>NUCLEOTIDE SEQUENCE</scope>
    <source>
        <strain evidence="6">NBRC 108769</strain>
    </source>
</reference>
<comment type="caution">
    <text evidence="6">The sequence shown here is derived from an EMBL/GenBank/DDBJ whole genome shotgun (WGS) entry which is preliminary data.</text>
</comment>
<evidence type="ECO:0000259" key="5">
    <source>
        <dbReference type="PROSITE" id="PS50109"/>
    </source>
</evidence>
<reference evidence="6" key="2">
    <citation type="submission" date="2023-01" db="EMBL/GenBank/DDBJ databases">
        <title>Draft genome sequence of Portibacter lacus strain NBRC 108769.</title>
        <authorList>
            <person name="Sun Q."/>
            <person name="Mori K."/>
        </authorList>
    </citation>
    <scope>NUCLEOTIDE SEQUENCE</scope>
    <source>
        <strain evidence="6">NBRC 108769</strain>
    </source>
</reference>
<comment type="catalytic activity">
    <reaction evidence="1">
        <text>ATP + protein L-histidine = ADP + protein N-phospho-L-histidine.</text>
        <dbReference type="EC" id="2.7.13.3"/>
    </reaction>
</comment>
<protein>
    <recommendedName>
        <fullName evidence="2">histidine kinase</fullName>
        <ecNumber evidence="2">2.7.13.3</ecNumber>
    </recommendedName>
</protein>
<dbReference type="Pfam" id="PF00512">
    <property type="entry name" value="HisKA"/>
    <property type="match status" value="1"/>
</dbReference>
<evidence type="ECO:0000256" key="3">
    <source>
        <dbReference type="ARBA" id="ARBA00022553"/>
    </source>
</evidence>
<evidence type="ECO:0000256" key="1">
    <source>
        <dbReference type="ARBA" id="ARBA00000085"/>
    </source>
</evidence>
<dbReference type="EC" id="2.7.13.3" evidence="2"/>
<dbReference type="InterPro" id="IPR011990">
    <property type="entry name" value="TPR-like_helical_dom_sf"/>
</dbReference>
<keyword evidence="3" id="KW-0597">Phosphoprotein</keyword>
<feature type="domain" description="Histidine kinase" evidence="5">
    <location>
        <begin position="412"/>
        <end position="664"/>
    </location>
</feature>
<organism evidence="6 7">
    <name type="scientific">Portibacter lacus</name>
    <dbReference type="NCBI Taxonomy" id="1099794"/>
    <lineage>
        <taxon>Bacteria</taxon>
        <taxon>Pseudomonadati</taxon>
        <taxon>Bacteroidota</taxon>
        <taxon>Saprospiria</taxon>
        <taxon>Saprospirales</taxon>
        <taxon>Haliscomenobacteraceae</taxon>
        <taxon>Portibacter</taxon>
    </lineage>
</organism>
<dbReference type="Gene3D" id="1.10.287.130">
    <property type="match status" value="1"/>
</dbReference>
<evidence type="ECO:0000313" key="6">
    <source>
        <dbReference type="EMBL" id="GLR19125.1"/>
    </source>
</evidence>
<dbReference type="SMART" id="SM00388">
    <property type="entry name" value="HisKA"/>
    <property type="match status" value="1"/>
</dbReference>
<feature type="transmembrane region" description="Helical" evidence="4">
    <location>
        <begin position="343"/>
        <end position="363"/>
    </location>
</feature>
<accession>A0AA37WI06</accession>
<dbReference type="EMBL" id="BSOH01000027">
    <property type="protein sequence ID" value="GLR19125.1"/>
    <property type="molecule type" value="Genomic_DNA"/>
</dbReference>
<dbReference type="Pfam" id="PF02518">
    <property type="entry name" value="HATPase_c"/>
    <property type="match status" value="1"/>
</dbReference>
<dbReference type="Gene3D" id="1.25.40.10">
    <property type="entry name" value="Tetratricopeptide repeat domain"/>
    <property type="match status" value="1"/>
</dbReference>
<dbReference type="Gene3D" id="3.30.565.10">
    <property type="entry name" value="Histidine kinase-like ATPase, C-terminal domain"/>
    <property type="match status" value="1"/>
</dbReference>
<dbReference type="Proteomes" id="UP001156666">
    <property type="component" value="Unassembled WGS sequence"/>
</dbReference>
<dbReference type="AlphaFoldDB" id="A0AA37WI06"/>
<evidence type="ECO:0000313" key="7">
    <source>
        <dbReference type="Proteomes" id="UP001156666"/>
    </source>
</evidence>
<keyword evidence="4" id="KW-0812">Transmembrane</keyword>
<dbReference type="InterPro" id="IPR003594">
    <property type="entry name" value="HATPase_dom"/>
</dbReference>
<dbReference type="InterPro" id="IPR004358">
    <property type="entry name" value="Sig_transdc_His_kin-like_C"/>
</dbReference>
<dbReference type="InterPro" id="IPR003661">
    <property type="entry name" value="HisK_dim/P_dom"/>
</dbReference>
<proteinExistence type="predicted"/>
<dbReference type="CDD" id="cd00082">
    <property type="entry name" value="HisKA"/>
    <property type="match status" value="1"/>
</dbReference>
<dbReference type="PROSITE" id="PS50109">
    <property type="entry name" value="HIS_KIN"/>
    <property type="match status" value="1"/>
</dbReference>
<sequence>MKKILILFILLVTFGINWCFSQPQEYKDHEIDSLTIEFRAASIDSLKIKLGKRIIGRYISKAWNANNTGRYAESYRTYHQAFEFWEAKEMLSLFEKTKNSQIERSYYFSLANLYFNYGHLMGATGNDLERKFNYLKAYEIAVRWDDAINTTYGLTGIALIHMENNALDSASLTIKKTLLYPADQIGYNYSTMLFLDGMIEYMSKNYAAAKHSFSRGLSDATKRNNDTGKALTYYGLAKTYTALSKPDSSYLYAMNSLEIMKIMEEVQILEFDIAGVYEQLYEHFIQVGQPDSTLMYLQLANKKGIELREKRIAQMAAFQQELLNREKKASWEEKKRIQRESQFRTYSFLGILAVLSALGLILFRSFRQKQKANILLASQKAEVQKTLARLKETQAQLIQSEKMVSLGELTAGIAHEIQNPLNFVNNFSEVSNELIDEMNEEMENGDLDEAKLIAEDIKQNLEKINHHGKRADAIVKGMLQHSRKNAAEKEATDINKLADEYLRLAYHGRRAKDKSFNANLETNFDKSIGLVNVIPQDIGRVVLNLITNAFYAVNEKKLSQEKVIAGHGNSTNDDLKPYTPTVSISTLAENNKVKIIVKDNGIGIPKHVVDKIYQPFFTTKPTGEGTGLGLSMSYEIVTKGHQGELKVDTKEGEGTSFTITLPKI</sequence>
<dbReference type="PRINTS" id="PR00344">
    <property type="entry name" value="BCTRLSENSOR"/>
</dbReference>
<dbReference type="SUPFAM" id="SSF47384">
    <property type="entry name" value="Homodimeric domain of signal transducing histidine kinase"/>
    <property type="match status" value="1"/>
</dbReference>
<dbReference type="GO" id="GO:0000155">
    <property type="term" value="F:phosphorelay sensor kinase activity"/>
    <property type="evidence" value="ECO:0007669"/>
    <property type="project" value="InterPro"/>
</dbReference>